<evidence type="ECO:0000313" key="4">
    <source>
        <dbReference type="Proteomes" id="UP000063387"/>
    </source>
</evidence>
<dbReference type="SUPFAM" id="SSF50974">
    <property type="entry name" value="Nitrous oxide reductase, N-terminal domain"/>
    <property type="match status" value="1"/>
</dbReference>
<name>A0A120JWG2_9GAMM</name>
<dbReference type="Proteomes" id="UP000063387">
    <property type="component" value="Chromosome"/>
</dbReference>
<dbReference type="KEGG" id="hco:LOKO_02842"/>
<evidence type="ECO:0000259" key="2">
    <source>
        <dbReference type="Pfam" id="PF21783"/>
    </source>
</evidence>
<dbReference type="STRING" id="507626.LOKO_02842"/>
<accession>A0A120JWG2</accession>
<dbReference type="InterPro" id="IPR051200">
    <property type="entry name" value="Host-pathogen_enzymatic-act"/>
</dbReference>
<dbReference type="AlphaFoldDB" id="A0A120JWG2"/>
<dbReference type="Gene3D" id="2.130.10.10">
    <property type="entry name" value="YVTN repeat-like/Quinoprotein amine dehydrogenase"/>
    <property type="match status" value="3"/>
</dbReference>
<keyword evidence="1" id="KW-0732">Signal</keyword>
<dbReference type="PANTHER" id="PTHR47197">
    <property type="entry name" value="PROTEIN NIRF"/>
    <property type="match status" value="1"/>
</dbReference>
<evidence type="ECO:0000256" key="1">
    <source>
        <dbReference type="ARBA" id="ARBA00022729"/>
    </source>
</evidence>
<dbReference type="Pfam" id="PF21783">
    <property type="entry name" value="YNCE"/>
    <property type="match status" value="1"/>
</dbReference>
<keyword evidence="4" id="KW-1185">Reference proteome</keyword>
<gene>
    <name evidence="3" type="ORF">LOKO_02842</name>
</gene>
<dbReference type="InterPro" id="IPR015943">
    <property type="entry name" value="WD40/YVTN_repeat-like_dom_sf"/>
</dbReference>
<dbReference type="NCBIfam" id="TIGR02276">
    <property type="entry name" value="beta_rpt_yvtn"/>
    <property type="match status" value="3"/>
</dbReference>
<reference evidence="3 4" key="1">
    <citation type="journal article" date="2016" name="Genome Announc.">
        <title>Draft Genome Sequence of 'Halomonas chromatireducens' Strain AGD 8-3, a Haloalkaliphilic Chromate- and Selenite-Reducing Gammaproteobacterium.</title>
        <authorList>
            <person name="Sharko F.S."/>
            <person name="Shapovalova A.A."/>
            <person name="Tsygankova S.V."/>
            <person name="Komova A.V."/>
            <person name="Boulygina E.S."/>
            <person name="Teslyuk A.B."/>
            <person name="Gotovtsev P.M."/>
            <person name="Namsaraev Z.B."/>
            <person name="Khijniak T.V."/>
            <person name="Nedoluzhko A.V."/>
            <person name="Vasilov R.G."/>
        </authorList>
    </citation>
    <scope>NUCLEOTIDE SEQUENCE [LARGE SCALE GENOMIC DNA]</scope>
    <source>
        <strain evidence="3 4">AGD 8-3</strain>
    </source>
</reference>
<dbReference type="OrthoDB" id="24300at2"/>
<reference evidence="3 4" key="2">
    <citation type="submission" date="2016-02" db="EMBL/GenBank/DDBJ databases">
        <authorList>
            <person name="Wen L."/>
            <person name="He K."/>
            <person name="Yang H."/>
        </authorList>
    </citation>
    <scope>NUCLEOTIDE SEQUENCE [LARGE SCALE GENOMIC DNA]</scope>
    <source>
        <strain evidence="3 4">AGD 8-3</strain>
    </source>
</reference>
<dbReference type="InterPro" id="IPR048433">
    <property type="entry name" value="YNCE-like_beta-prop"/>
</dbReference>
<protein>
    <submittedName>
        <fullName evidence="3">Lactonase, 7-bladed beta-propeller</fullName>
    </submittedName>
</protein>
<feature type="domain" description="YNCE-like beta-propeller" evidence="2">
    <location>
        <begin position="224"/>
        <end position="365"/>
    </location>
</feature>
<dbReference type="PATRIC" id="fig|507626.3.peg.2840"/>
<proteinExistence type="predicted"/>
<organism evidence="3 4">
    <name type="scientific">Halomonas chromatireducens</name>
    <dbReference type="NCBI Taxonomy" id="507626"/>
    <lineage>
        <taxon>Bacteria</taxon>
        <taxon>Pseudomonadati</taxon>
        <taxon>Pseudomonadota</taxon>
        <taxon>Gammaproteobacteria</taxon>
        <taxon>Oceanospirillales</taxon>
        <taxon>Halomonadaceae</taxon>
        <taxon>Halomonas</taxon>
    </lineage>
</organism>
<dbReference type="RefSeq" id="WP_083517601.1">
    <property type="nucleotide sequence ID" value="NZ_CP014226.1"/>
</dbReference>
<dbReference type="InterPro" id="IPR011045">
    <property type="entry name" value="N2O_reductase_N"/>
</dbReference>
<dbReference type="PANTHER" id="PTHR47197:SF3">
    <property type="entry name" value="DIHYDRO-HEME D1 DEHYDROGENASE"/>
    <property type="match status" value="1"/>
</dbReference>
<dbReference type="EMBL" id="CP014226">
    <property type="protein sequence ID" value="AMD01893.1"/>
    <property type="molecule type" value="Genomic_DNA"/>
</dbReference>
<evidence type="ECO:0000313" key="3">
    <source>
        <dbReference type="EMBL" id="AMD01893.1"/>
    </source>
</evidence>
<sequence length="370" mass="38067">MGFRFIQGVTARLVNHRNDTITHASALNTRPLGWLLAASLALGSSAGFAGTPPAGQVFTADEHGASLTRIQLESGVTTTQDISISPHNVEVSADGRYLLAVGDAANDDHAHGGGGHAHGDDPGELQVFNTGDFGAGPLASIPVGSHPAHVVSDLAGQYAFVTNAGDDTISIVDLATHQAVATVETGHYPHGLRLSPDGGELYVANVLDGSVSVIDVAAQAEVARIPVGEAPVQVGFTPNGEQVYVSLRDENRVAVIDTASRSVIDSVAVGRLPIQVHATPDGSLMLVANEGSEAEPDNRVSAVDIATRVVVATYEVGMGAHGVSVDDSGRFAFITNIHDDSLSVIDLALGEVIANHATGQGPNGVTWVTN</sequence>
<dbReference type="InterPro" id="IPR011964">
    <property type="entry name" value="YVTN_b-propeller_repeat"/>
</dbReference>